<evidence type="ECO:0000259" key="2">
    <source>
        <dbReference type="PROSITE" id="PS50405"/>
    </source>
</evidence>
<dbReference type="CDD" id="cd03056">
    <property type="entry name" value="GST_N_4"/>
    <property type="match status" value="1"/>
</dbReference>
<evidence type="ECO:0000313" key="5">
    <source>
        <dbReference type="Proteomes" id="UP000430634"/>
    </source>
</evidence>
<dbReference type="InterPro" id="IPR036249">
    <property type="entry name" value="Thioredoxin-like_sf"/>
</dbReference>
<reference evidence="3" key="1">
    <citation type="journal article" date="2014" name="Int. J. Syst. Evol. Microbiol.">
        <title>Complete genome of a new Firmicutes species belonging to the dominant human colonic microbiota ('Ruminococcus bicirculans') reveals two chromosomes and a selective capacity to utilize plant glucans.</title>
        <authorList>
            <consortium name="NISC Comparative Sequencing Program"/>
            <person name="Wegmann U."/>
            <person name="Louis P."/>
            <person name="Goesmann A."/>
            <person name="Henrissat B."/>
            <person name="Duncan S.H."/>
            <person name="Flint H.J."/>
        </authorList>
    </citation>
    <scope>NUCLEOTIDE SEQUENCE</scope>
    <source>
        <strain evidence="3">CGMCC 1.15931</strain>
    </source>
</reference>
<protein>
    <submittedName>
        <fullName evidence="4">Glutathione S-transferase</fullName>
    </submittedName>
</protein>
<dbReference type="EMBL" id="BMKG01000004">
    <property type="protein sequence ID" value="GGB93422.1"/>
    <property type="molecule type" value="Genomic_DNA"/>
</dbReference>
<dbReference type="InterPro" id="IPR004045">
    <property type="entry name" value="Glutathione_S-Trfase_N"/>
</dbReference>
<reference evidence="3" key="4">
    <citation type="submission" date="2024-05" db="EMBL/GenBank/DDBJ databases">
        <authorList>
            <person name="Sun Q."/>
            <person name="Zhou Y."/>
        </authorList>
    </citation>
    <scope>NUCLEOTIDE SEQUENCE</scope>
    <source>
        <strain evidence="3">CGMCC 1.15931</strain>
    </source>
</reference>
<dbReference type="Proteomes" id="UP000622638">
    <property type="component" value="Unassembled WGS sequence"/>
</dbReference>
<evidence type="ECO:0000313" key="4">
    <source>
        <dbReference type="EMBL" id="MTV54585.1"/>
    </source>
</evidence>
<dbReference type="SUPFAM" id="SSF52833">
    <property type="entry name" value="Thioredoxin-like"/>
    <property type="match status" value="1"/>
</dbReference>
<comment type="caution">
    <text evidence="4">The sequence shown here is derived from an EMBL/GenBank/DDBJ whole genome shotgun (WGS) entry which is preliminary data.</text>
</comment>
<feature type="domain" description="GST C-terminal" evidence="2">
    <location>
        <begin position="85"/>
        <end position="213"/>
    </location>
</feature>
<dbReference type="Pfam" id="PF02798">
    <property type="entry name" value="GST_N"/>
    <property type="match status" value="1"/>
</dbReference>
<dbReference type="OrthoDB" id="9797500at2"/>
<name>A0A6I3T0Z2_9BURK</name>
<dbReference type="Pfam" id="PF13410">
    <property type="entry name" value="GST_C_2"/>
    <property type="match status" value="1"/>
</dbReference>
<dbReference type="PROSITE" id="PS50405">
    <property type="entry name" value="GST_CTER"/>
    <property type="match status" value="1"/>
</dbReference>
<dbReference type="Proteomes" id="UP000430634">
    <property type="component" value="Unassembled WGS sequence"/>
</dbReference>
<dbReference type="PANTHER" id="PTHR44051:SF2">
    <property type="entry name" value="HYPOTHETICAL GLUTATHIONE S-TRANSFERASE LIKE PROTEIN"/>
    <property type="match status" value="1"/>
</dbReference>
<dbReference type="RefSeq" id="WP_155471873.1">
    <property type="nucleotide sequence ID" value="NZ_BMKG01000004.1"/>
</dbReference>
<accession>A0A6I3T0Z2</accession>
<evidence type="ECO:0000259" key="1">
    <source>
        <dbReference type="PROSITE" id="PS50404"/>
    </source>
</evidence>
<dbReference type="Gene3D" id="1.20.1050.10">
    <property type="match status" value="1"/>
</dbReference>
<gene>
    <name evidence="3" type="ORF">GCM10011572_14290</name>
    <name evidence="4" type="ORF">GM672_17795</name>
</gene>
<proteinExistence type="predicted"/>
<dbReference type="GO" id="GO:0016740">
    <property type="term" value="F:transferase activity"/>
    <property type="evidence" value="ECO:0007669"/>
    <property type="project" value="UniProtKB-KW"/>
</dbReference>
<dbReference type="Gene3D" id="3.40.30.10">
    <property type="entry name" value="Glutaredoxin"/>
    <property type="match status" value="1"/>
</dbReference>
<feature type="domain" description="GST N-terminal" evidence="1">
    <location>
        <begin position="1"/>
        <end position="82"/>
    </location>
</feature>
<dbReference type="EMBL" id="WNKZ01000055">
    <property type="protein sequence ID" value="MTV54585.1"/>
    <property type="molecule type" value="Genomic_DNA"/>
</dbReference>
<dbReference type="SFLD" id="SFLDS00019">
    <property type="entry name" value="Glutathione_Transferase_(cytos"/>
    <property type="match status" value="1"/>
</dbReference>
<dbReference type="PANTHER" id="PTHR44051">
    <property type="entry name" value="GLUTATHIONE S-TRANSFERASE-RELATED"/>
    <property type="match status" value="1"/>
</dbReference>
<evidence type="ECO:0000313" key="6">
    <source>
        <dbReference type="Proteomes" id="UP000622638"/>
    </source>
</evidence>
<dbReference type="InterPro" id="IPR040079">
    <property type="entry name" value="Glutathione_S-Trfase"/>
</dbReference>
<reference evidence="4 5" key="3">
    <citation type="submission" date="2019-11" db="EMBL/GenBank/DDBJ databases">
        <title>Type strains purchased from KCTC, JCM and DSMZ.</title>
        <authorList>
            <person name="Lu H."/>
        </authorList>
    </citation>
    <scope>NUCLEOTIDE SEQUENCE [LARGE SCALE GENOMIC DNA]</scope>
    <source>
        <strain evidence="4 5">KCTC 52429</strain>
    </source>
</reference>
<dbReference type="AlphaFoldDB" id="A0A6I3T0Z2"/>
<dbReference type="SUPFAM" id="SSF47616">
    <property type="entry name" value="GST C-terminal domain-like"/>
    <property type="match status" value="1"/>
</dbReference>
<sequence length="213" mass="24234">MVRLHCFGQSGNSFKVAFLLRALEAPFEAVHVDFLAGVTTTPDWRDENNEMGEAPILEDGALRLTQSGAILTYLAGKHGRFAGATDSERLEVLRWLLYDNHKFTSYFATYRFNKSWGKAAPDPAVSAFLLSRIESAFTIVDKHLATRDWIVGDSPTIADFSLSGYHFYPREEHGIDIPARWPHLAAWVERLKRLPRWADPYDVMPGTRIPPRW</sequence>
<dbReference type="InterPro" id="IPR010987">
    <property type="entry name" value="Glutathione-S-Trfase_C-like"/>
</dbReference>
<dbReference type="SFLD" id="SFLDG00358">
    <property type="entry name" value="Main_(cytGST)"/>
    <property type="match status" value="1"/>
</dbReference>
<organism evidence="4 5">
    <name type="scientific">Pseudoduganella buxea</name>
    <dbReference type="NCBI Taxonomy" id="1949069"/>
    <lineage>
        <taxon>Bacteria</taxon>
        <taxon>Pseudomonadati</taxon>
        <taxon>Pseudomonadota</taxon>
        <taxon>Betaproteobacteria</taxon>
        <taxon>Burkholderiales</taxon>
        <taxon>Oxalobacteraceae</taxon>
        <taxon>Telluria group</taxon>
        <taxon>Pseudoduganella</taxon>
    </lineage>
</organism>
<dbReference type="PROSITE" id="PS50404">
    <property type="entry name" value="GST_NTER"/>
    <property type="match status" value="1"/>
</dbReference>
<keyword evidence="4" id="KW-0808">Transferase</keyword>
<keyword evidence="6" id="KW-1185">Reference proteome</keyword>
<dbReference type="InterPro" id="IPR036282">
    <property type="entry name" value="Glutathione-S-Trfase_C_sf"/>
</dbReference>
<evidence type="ECO:0000313" key="3">
    <source>
        <dbReference type="EMBL" id="GGB93422.1"/>
    </source>
</evidence>
<reference evidence="6" key="2">
    <citation type="journal article" date="2019" name="Int. J. Syst. Evol. Microbiol.">
        <title>The Global Catalogue of Microorganisms (GCM) 10K type strain sequencing project: providing services to taxonomists for standard genome sequencing and annotation.</title>
        <authorList>
            <consortium name="The Broad Institute Genomics Platform"/>
            <consortium name="The Broad Institute Genome Sequencing Center for Infectious Disease"/>
            <person name="Wu L."/>
            <person name="Ma J."/>
        </authorList>
    </citation>
    <scope>NUCLEOTIDE SEQUENCE [LARGE SCALE GENOMIC DNA]</scope>
    <source>
        <strain evidence="6">CGMCC 1.15931</strain>
    </source>
</reference>